<dbReference type="InterPro" id="IPR044668">
    <property type="entry name" value="PuuD-like"/>
</dbReference>
<dbReference type="SUPFAM" id="SSF52317">
    <property type="entry name" value="Class I glutamine amidotransferase-like"/>
    <property type="match status" value="1"/>
</dbReference>
<comment type="caution">
    <text evidence="1">The sequence shown here is derived from an EMBL/GenBank/DDBJ whole genome shotgun (WGS) entry which is preliminary data.</text>
</comment>
<dbReference type="Pfam" id="PF07722">
    <property type="entry name" value="Peptidase_C26"/>
    <property type="match status" value="1"/>
</dbReference>
<gene>
    <name evidence="1" type="ORF">E2K98_00010</name>
</gene>
<protein>
    <submittedName>
        <fullName evidence="1">Gamma-glutamyl-gamma-aminobutyrate hydrolase family protein</fullName>
    </submittedName>
</protein>
<proteinExistence type="predicted"/>
<dbReference type="PANTHER" id="PTHR43235">
    <property type="entry name" value="GLUTAMINE AMIDOTRANSFERASE PB2B2.05-RELATED"/>
    <property type="match status" value="1"/>
</dbReference>
<evidence type="ECO:0000313" key="1">
    <source>
        <dbReference type="EMBL" id="TDK64671.1"/>
    </source>
</evidence>
<dbReference type="GO" id="GO:0033969">
    <property type="term" value="F:gamma-glutamyl-gamma-aminobutyrate hydrolase activity"/>
    <property type="evidence" value="ECO:0007669"/>
    <property type="project" value="TreeGrafter"/>
</dbReference>
<accession>A0A4R5VYI5</accession>
<evidence type="ECO:0000313" key="2">
    <source>
        <dbReference type="Proteomes" id="UP000295132"/>
    </source>
</evidence>
<dbReference type="Proteomes" id="UP000295132">
    <property type="component" value="Unassembled WGS sequence"/>
</dbReference>
<dbReference type="GO" id="GO:0006598">
    <property type="term" value="P:polyamine catabolic process"/>
    <property type="evidence" value="ECO:0007669"/>
    <property type="project" value="TreeGrafter"/>
</dbReference>
<dbReference type="PANTHER" id="PTHR43235:SF1">
    <property type="entry name" value="GLUTAMINE AMIDOTRANSFERASE PB2B2.05-RELATED"/>
    <property type="match status" value="1"/>
</dbReference>
<organism evidence="1 2">
    <name type="scientific">Bacillus salipaludis</name>
    <dbReference type="NCBI Taxonomy" id="2547811"/>
    <lineage>
        <taxon>Bacteria</taxon>
        <taxon>Bacillati</taxon>
        <taxon>Bacillota</taxon>
        <taxon>Bacilli</taxon>
        <taxon>Bacillales</taxon>
        <taxon>Bacillaceae</taxon>
        <taxon>Bacillus</taxon>
    </lineage>
</organism>
<dbReference type="InterPro" id="IPR029062">
    <property type="entry name" value="Class_I_gatase-like"/>
</dbReference>
<dbReference type="RefSeq" id="WP_133332306.1">
    <property type="nucleotide sequence ID" value="NZ_SMYO01000001.1"/>
</dbReference>
<sequence length="249" mass="28319">MKKPIIGITTSYVKYNDNMEGVYIHHDYHRAVERAGGIPILLPVVKDEEAIKQYVTLCDGIIFSGGEDVDPQSYRKPPHVKIGFFRSERDEFEIKLFDYFSKTKKPIFGICRGIQLINVACGGTLIQDIPSLIEKEVHLHEQTIPRPLPFHHIKLEKNSLINGIWGHQDTLVNSLHHQAIEELGKGLVITALADDGIIEAVEGKDYPYLVAVQWHPESMSEKHPEMQELFNRLVEVSKYHFNNGLETVG</sequence>
<dbReference type="EMBL" id="SMYO01000001">
    <property type="protein sequence ID" value="TDK64671.1"/>
    <property type="molecule type" value="Genomic_DNA"/>
</dbReference>
<reference evidence="1 2" key="1">
    <citation type="submission" date="2019-03" db="EMBL/GenBank/DDBJ databases">
        <title>Bacillus niacini sp. nov. a Nicotinate-Metabolizing Mesophile Isolated from Soil.</title>
        <authorList>
            <person name="Zhang G."/>
        </authorList>
    </citation>
    <scope>NUCLEOTIDE SEQUENCE [LARGE SCALE GENOMIC DNA]</scope>
    <source>
        <strain evidence="1 2">WN066</strain>
    </source>
</reference>
<dbReference type="Gene3D" id="3.40.50.880">
    <property type="match status" value="1"/>
</dbReference>
<dbReference type="CDD" id="cd01745">
    <property type="entry name" value="GATase1_2"/>
    <property type="match status" value="1"/>
</dbReference>
<dbReference type="PROSITE" id="PS51273">
    <property type="entry name" value="GATASE_TYPE_1"/>
    <property type="match status" value="1"/>
</dbReference>
<dbReference type="InterPro" id="IPR011697">
    <property type="entry name" value="Peptidase_C26"/>
</dbReference>
<dbReference type="GO" id="GO:0005829">
    <property type="term" value="C:cytosol"/>
    <property type="evidence" value="ECO:0007669"/>
    <property type="project" value="TreeGrafter"/>
</dbReference>
<dbReference type="AlphaFoldDB" id="A0A4R5VYI5"/>
<name>A0A4R5VYI5_9BACI</name>
<keyword evidence="1" id="KW-0378">Hydrolase</keyword>
<dbReference type="FunFam" id="3.40.50.880:FF:000030">
    <property type="entry name" value="Gamma-glutamyl-gamma-aminobutyrate hydrolase PuuD"/>
    <property type="match status" value="1"/>
</dbReference>